<sequence>MNINPSRYLELSIPKRKSEARQAFDVLLEVTCAFVSGKSHPLYNERMGRPFNQPICEKDVQDTQAALDAALGSLREELSAVREVCGVPPPKAPLFLLRHAKPHEAC</sequence>
<name>S3BRH3_9BURK</name>
<protein>
    <submittedName>
        <fullName evidence="1">Uncharacterized protein</fullName>
    </submittedName>
</protein>
<dbReference type="HOGENOM" id="CLU_2221879_0_0_4"/>
<dbReference type="AlphaFoldDB" id="S3BRH3"/>
<accession>S3BRH3</accession>
<comment type="caution">
    <text evidence="1">The sequence shown here is derived from an EMBL/GenBank/DDBJ whole genome shotgun (WGS) entry which is preliminary data.</text>
</comment>
<evidence type="ECO:0000313" key="1">
    <source>
        <dbReference type="EMBL" id="EPE01996.1"/>
    </source>
</evidence>
<dbReference type="EMBL" id="ATCF01000004">
    <property type="protein sequence ID" value="EPE01996.1"/>
    <property type="molecule type" value="Genomic_DNA"/>
</dbReference>
<reference evidence="1 2" key="1">
    <citation type="submission" date="2013-04" db="EMBL/GenBank/DDBJ databases">
        <title>The Genome Sequence of Sutterella wadsworthensis HGA0223.</title>
        <authorList>
            <consortium name="The Broad Institute Genomics Platform"/>
            <person name="Earl A."/>
            <person name="Ward D."/>
            <person name="Feldgarden M."/>
            <person name="Gevers D."/>
            <person name="Schmidt T.M."/>
            <person name="Dover J."/>
            <person name="Dai D."/>
            <person name="Walker B."/>
            <person name="Young S."/>
            <person name="Zeng Q."/>
            <person name="Gargeya S."/>
            <person name="Fitzgerald M."/>
            <person name="Haas B."/>
            <person name="Abouelleil A."/>
            <person name="Allen A.W."/>
            <person name="Alvarado L."/>
            <person name="Arachchi H.M."/>
            <person name="Berlin A.M."/>
            <person name="Chapman S.B."/>
            <person name="Gainer-Dewar J."/>
            <person name="Goldberg J."/>
            <person name="Griggs A."/>
            <person name="Gujja S."/>
            <person name="Hansen M."/>
            <person name="Howarth C."/>
            <person name="Imamovic A."/>
            <person name="Ireland A."/>
            <person name="Larimer J."/>
            <person name="McCowan C."/>
            <person name="Murphy C."/>
            <person name="Pearson M."/>
            <person name="Poon T.W."/>
            <person name="Priest M."/>
            <person name="Roberts A."/>
            <person name="Saif S."/>
            <person name="Shea T."/>
            <person name="Sisk P."/>
            <person name="Sykes S."/>
            <person name="Wortman J."/>
            <person name="Nusbaum C."/>
            <person name="Birren B."/>
        </authorList>
    </citation>
    <scope>NUCLEOTIDE SEQUENCE [LARGE SCALE GENOMIC DNA]</scope>
    <source>
        <strain evidence="1 2">HGA0223</strain>
    </source>
</reference>
<evidence type="ECO:0000313" key="2">
    <source>
        <dbReference type="Proteomes" id="UP000014400"/>
    </source>
</evidence>
<dbReference type="Proteomes" id="UP000014400">
    <property type="component" value="Unassembled WGS sequence"/>
</dbReference>
<gene>
    <name evidence="1" type="ORF">HMPREF1476_00232</name>
</gene>
<keyword evidence="2" id="KW-1185">Reference proteome</keyword>
<organism evidence="1 2">
    <name type="scientific">Sutterella wadsworthensis HGA0223</name>
    <dbReference type="NCBI Taxonomy" id="1203554"/>
    <lineage>
        <taxon>Bacteria</taxon>
        <taxon>Pseudomonadati</taxon>
        <taxon>Pseudomonadota</taxon>
        <taxon>Betaproteobacteria</taxon>
        <taxon>Burkholderiales</taxon>
        <taxon>Sutterellaceae</taxon>
        <taxon>Sutterella</taxon>
    </lineage>
</organism>
<proteinExistence type="predicted"/>